<organism evidence="8 9">
    <name type="scientific">Halopenitus persicus</name>
    <dbReference type="NCBI Taxonomy" id="1048396"/>
    <lineage>
        <taxon>Archaea</taxon>
        <taxon>Methanobacteriati</taxon>
        <taxon>Methanobacteriota</taxon>
        <taxon>Stenosarchaea group</taxon>
        <taxon>Halobacteria</taxon>
        <taxon>Halobacteriales</taxon>
        <taxon>Haloferacaceae</taxon>
        <taxon>Halopenitus</taxon>
    </lineage>
</organism>
<feature type="transmembrane region" description="Helical" evidence="7">
    <location>
        <begin position="139"/>
        <end position="158"/>
    </location>
</feature>
<evidence type="ECO:0000313" key="8">
    <source>
        <dbReference type="EMBL" id="SDX72145.1"/>
    </source>
</evidence>
<evidence type="ECO:0000256" key="6">
    <source>
        <dbReference type="ARBA" id="ARBA00023136"/>
    </source>
</evidence>
<sequence length="344" mass="36375">MSRDDRAVGAGWVDRSTAAKTVAGFAVALLLVYLLGVVVGWERTIDRLRAAETTWILAGGLSSLACLIVWGKTWHVVLRTIGIDVPYRRLVVTFLSATFANYVTPMGQAGGEPFIAYVLARDTAATYEQSLASVVTSDLIRLLPFFTVGGVGLGYLLATTARLPGAVRPLAVVLMALAVGLPIVAAVIWRFRGRVREGVLTAVAPVARRTDRVSTDSVRGRIDRLYGSIELIAGSPRALVVAVGYGYAGWILFALPLYFAGLSIGTPIPLLLVCFLVPVSVIAGSTPLPGGLAAIEGTLVALLTALTALATADALAVTTIYRLVSYWLVVAVGGVATLWVIRRN</sequence>
<keyword evidence="3" id="KW-1003">Cell membrane</keyword>
<feature type="transmembrane region" description="Helical" evidence="7">
    <location>
        <begin position="324"/>
        <end position="341"/>
    </location>
</feature>
<evidence type="ECO:0000256" key="5">
    <source>
        <dbReference type="ARBA" id="ARBA00022989"/>
    </source>
</evidence>
<dbReference type="GO" id="GO:0005886">
    <property type="term" value="C:plasma membrane"/>
    <property type="evidence" value="ECO:0007669"/>
    <property type="project" value="UniProtKB-SubCell"/>
</dbReference>
<evidence type="ECO:0000313" key="9">
    <source>
        <dbReference type="Proteomes" id="UP000199079"/>
    </source>
</evidence>
<keyword evidence="5 7" id="KW-1133">Transmembrane helix</keyword>
<evidence type="ECO:0000256" key="1">
    <source>
        <dbReference type="ARBA" id="ARBA00004651"/>
    </source>
</evidence>
<keyword evidence="9" id="KW-1185">Reference proteome</keyword>
<dbReference type="RefSeq" id="WP_218128588.1">
    <property type="nucleotide sequence ID" value="NZ_FNPC01000001.1"/>
</dbReference>
<dbReference type="AlphaFoldDB" id="A0A1H3E0C1"/>
<evidence type="ECO:0008006" key="10">
    <source>
        <dbReference type="Google" id="ProtNLM"/>
    </source>
</evidence>
<feature type="transmembrane region" description="Helical" evidence="7">
    <location>
        <begin position="21"/>
        <end position="41"/>
    </location>
</feature>
<feature type="transmembrane region" description="Helical" evidence="7">
    <location>
        <begin position="264"/>
        <end position="284"/>
    </location>
</feature>
<feature type="transmembrane region" description="Helical" evidence="7">
    <location>
        <begin position="238"/>
        <end position="258"/>
    </location>
</feature>
<name>A0A1H3E0C1_9EURY</name>
<dbReference type="PANTHER" id="PTHR39087">
    <property type="entry name" value="UPF0104 MEMBRANE PROTEIN MJ1595"/>
    <property type="match status" value="1"/>
</dbReference>
<keyword evidence="4 7" id="KW-0812">Transmembrane</keyword>
<feature type="transmembrane region" description="Helical" evidence="7">
    <location>
        <begin position="291"/>
        <end position="312"/>
    </location>
</feature>
<comment type="similarity">
    <text evidence="2">Belongs to the UPF0104 family.</text>
</comment>
<evidence type="ECO:0000256" key="3">
    <source>
        <dbReference type="ARBA" id="ARBA00022475"/>
    </source>
</evidence>
<dbReference type="Proteomes" id="UP000199079">
    <property type="component" value="Unassembled WGS sequence"/>
</dbReference>
<feature type="transmembrane region" description="Helical" evidence="7">
    <location>
        <begin position="53"/>
        <end position="71"/>
    </location>
</feature>
<dbReference type="InterPro" id="IPR022791">
    <property type="entry name" value="L-PG_synthase/AglD"/>
</dbReference>
<evidence type="ECO:0000256" key="2">
    <source>
        <dbReference type="ARBA" id="ARBA00011061"/>
    </source>
</evidence>
<gene>
    <name evidence="8" type="ORF">SAMN05216564_101231</name>
</gene>
<dbReference type="Pfam" id="PF03706">
    <property type="entry name" value="LPG_synthase_TM"/>
    <property type="match status" value="1"/>
</dbReference>
<keyword evidence="6 7" id="KW-0472">Membrane</keyword>
<protein>
    <recommendedName>
        <fullName evidence="10">Lysylphosphatidylglycerol synthase TM region</fullName>
    </recommendedName>
</protein>
<proteinExistence type="inferred from homology"/>
<feature type="transmembrane region" description="Helical" evidence="7">
    <location>
        <begin position="170"/>
        <end position="189"/>
    </location>
</feature>
<evidence type="ECO:0000256" key="4">
    <source>
        <dbReference type="ARBA" id="ARBA00022692"/>
    </source>
</evidence>
<evidence type="ECO:0000256" key="7">
    <source>
        <dbReference type="SAM" id="Phobius"/>
    </source>
</evidence>
<dbReference type="PANTHER" id="PTHR39087:SF2">
    <property type="entry name" value="UPF0104 MEMBRANE PROTEIN MJ1595"/>
    <property type="match status" value="1"/>
</dbReference>
<comment type="subcellular location">
    <subcellularLocation>
        <location evidence="1">Cell membrane</location>
        <topology evidence="1">Multi-pass membrane protein</topology>
    </subcellularLocation>
</comment>
<reference evidence="9" key="1">
    <citation type="submission" date="2016-10" db="EMBL/GenBank/DDBJ databases">
        <authorList>
            <person name="Varghese N."/>
            <person name="Submissions S."/>
        </authorList>
    </citation>
    <scope>NUCLEOTIDE SEQUENCE [LARGE SCALE GENOMIC DNA]</scope>
    <source>
        <strain evidence="9">DC30,IBRC 10041,KCTC 4046</strain>
    </source>
</reference>
<accession>A0A1H3E0C1</accession>
<dbReference type="OrthoDB" id="15513at2157"/>
<dbReference type="NCBIfam" id="TIGR00374">
    <property type="entry name" value="flippase-like domain"/>
    <property type="match status" value="1"/>
</dbReference>
<dbReference type="EMBL" id="FNPC01000001">
    <property type="protein sequence ID" value="SDX72145.1"/>
    <property type="molecule type" value="Genomic_DNA"/>
</dbReference>